<comment type="caution">
    <text evidence="2">The sequence shown here is derived from an EMBL/GenBank/DDBJ whole genome shotgun (WGS) entry which is preliminary data.</text>
</comment>
<name>A0A4Y2K7Z0_ARAVE</name>
<dbReference type="GO" id="GO:0003824">
    <property type="term" value="F:catalytic activity"/>
    <property type="evidence" value="ECO:0007669"/>
    <property type="project" value="InterPro"/>
</dbReference>
<sequence length="211" mass="23909">MVLQETQYNLGDKFRIPNYTTYRNDRLTHMGDVSAHLIKNSIDQHLSPIPTSTFENTTVSIDFPNNKSLTISSIYRPPPHGRSNTQDLNNVFNFTPKEIAVWNFNAKHPAWSESRANINGTIIHNDIANNNLVLAPLELTHFPYHHLSNNTIVSLMLCTTCNAVIHELIFFADKNRHSSFGAAQPNLVQRTGGRVMSLGQECRGIETRFHQ</sequence>
<evidence type="ECO:0000313" key="2">
    <source>
        <dbReference type="EMBL" id="GBM97392.1"/>
    </source>
</evidence>
<protein>
    <recommendedName>
        <fullName evidence="1">Endonuclease/exonuclease/phosphatase domain-containing protein</fullName>
    </recommendedName>
</protein>
<reference evidence="2 3" key="1">
    <citation type="journal article" date="2019" name="Sci. Rep.">
        <title>Orb-weaving spider Araneus ventricosus genome elucidates the spidroin gene catalogue.</title>
        <authorList>
            <person name="Kono N."/>
            <person name="Nakamura H."/>
            <person name="Ohtoshi R."/>
            <person name="Moran D.A.P."/>
            <person name="Shinohara A."/>
            <person name="Yoshida Y."/>
            <person name="Fujiwara M."/>
            <person name="Mori M."/>
            <person name="Tomita M."/>
            <person name="Arakawa K."/>
        </authorList>
    </citation>
    <scope>NUCLEOTIDE SEQUENCE [LARGE SCALE GENOMIC DNA]</scope>
</reference>
<organism evidence="2 3">
    <name type="scientific">Araneus ventricosus</name>
    <name type="common">Orbweaver spider</name>
    <name type="synonym">Epeira ventricosa</name>
    <dbReference type="NCBI Taxonomy" id="182803"/>
    <lineage>
        <taxon>Eukaryota</taxon>
        <taxon>Metazoa</taxon>
        <taxon>Ecdysozoa</taxon>
        <taxon>Arthropoda</taxon>
        <taxon>Chelicerata</taxon>
        <taxon>Arachnida</taxon>
        <taxon>Araneae</taxon>
        <taxon>Araneomorphae</taxon>
        <taxon>Entelegynae</taxon>
        <taxon>Araneoidea</taxon>
        <taxon>Araneidae</taxon>
        <taxon>Araneus</taxon>
    </lineage>
</organism>
<evidence type="ECO:0000259" key="1">
    <source>
        <dbReference type="Pfam" id="PF14529"/>
    </source>
</evidence>
<dbReference type="SUPFAM" id="SSF56219">
    <property type="entry name" value="DNase I-like"/>
    <property type="match status" value="1"/>
</dbReference>
<feature type="domain" description="Endonuclease/exonuclease/phosphatase" evidence="1">
    <location>
        <begin position="70"/>
        <end position="160"/>
    </location>
</feature>
<dbReference type="AlphaFoldDB" id="A0A4Y2K7Z0"/>
<evidence type="ECO:0000313" key="3">
    <source>
        <dbReference type="Proteomes" id="UP000499080"/>
    </source>
</evidence>
<proteinExistence type="predicted"/>
<dbReference type="Pfam" id="PF14529">
    <property type="entry name" value="Exo_endo_phos_2"/>
    <property type="match status" value="1"/>
</dbReference>
<keyword evidence="3" id="KW-1185">Reference proteome</keyword>
<dbReference type="InterPro" id="IPR036691">
    <property type="entry name" value="Endo/exonu/phosph_ase_sf"/>
</dbReference>
<dbReference type="Gene3D" id="3.60.10.10">
    <property type="entry name" value="Endonuclease/exonuclease/phosphatase"/>
    <property type="match status" value="1"/>
</dbReference>
<dbReference type="InterPro" id="IPR005135">
    <property type="entry name" value="Endo/exonuclease/phosphatase"/>
</dbReference>
<accession>A0A4Y2K7Z0</accession>
<dbReference type="Proteomes" id="UP000499080">
    <property type="component" value="Unassembled WGS sequence"/>
</dbReference>
<dbReference type="EMBL" id="BGPR01004229">
    <property type="protein sequence ID" value="GBM97392.1"/>
    <property type="molecule type" value="Genomic_DNA"/>
</dbReference>
<dbReference type="OrthoDB" id="6436798at2759"/>
<gene>
    <name evidence="2" type="ORF">AVEN_817_1</name>
</gene>